<dbReference type="CDD" id="cd21552">
    <property type="entry name" value="VEFS-box_ctSUZ12-like"/>
    <property type="match status" value="1"/>
</dbReference>
<dbReference type="STRING" id="913774.A0A0C3CIX9"/>
<keyword evidence="3" id="KW-0863">Zinc-finger</keyword>
<feature type="region of interest" description="Disordered" evidence="7">
    <location>
        <begin position="93"/>
        <end position="115"/>
    </location>
</feature>
<comment type="similarity">
    <text evidence="1">Belongs to the VEFS (VRN2-EMF2-FIS2-SU(Z)12) family.</text>
</comment>
<dbReference type="PROSITE" id="PS01359">
    <property type="entry name" value="ZF_PHD_1"/>
    <property type="match status" value="1"/>
</dbReference>
<evidence type="ECO:0000256" key="3">
    <source>
        <dbReference type="ARBA" id="ARBA00022771"/>
    </source>
</evidence>
<name>A0A0C3CIX9_OIDMZ</name>
<reference evidence="9 10" key="1">
    <citation type="submission" date="2014-04" db="EMBL/GenBank/DDBJ databases">
        <authorList>
            <consortium name="DOE Joint Genome Institute"/>
            <person name="Kuo A."/>
            <person name="Martino E."/>
            <person name="Perotto S."/>
            <person name="Kohler A."/>
            <person name="Nagy L.G."/>
            <person name="Floudas D."/>
            <person name="Copeland A."/>
            <person name="Barry K.W."/>
            <person name="Cichocki N."/>
            <person name="Veneault-Fourrey C."/>
            <person name="LaButti K."/>
            <person name="Lindquist E.A."/>
            <person name="Lipzen A."/>
            <person name="Lundell T."/>
            <person name="Morin E."/>
            <person name="Murat C."/>
            <person name="Sun H."/>
            <person name="Tunlid A."/>
            <person name="Henrissat B."/>
            <person name="Grigoriev I.V."/>
            <person name="Hibbett D.S."/>
            <person name="Martin F."/>
            <person name="Nordberg H.P."/>
            <person name="Cantor M.N."/>
            <person name="Hua S.X."/>
        </authorList>
    </citation>
    <scope>NUCLEOTIDE SEQUENCE [LARGE SCALE GENOMIC DNA]</scope>
    <source>
        <strain evidence="9 10">Zn</strain>
    </source>
</reference>
<protein>
    <recommendedName>
        <fullName evidence="8">Polycomb protein VEFS-Box domain-containing protein</fullName>
    </recommendedName>
</protein>
<dbReference type="GO" id="GO:0016586">
    <property type="term" value="C:RSC-type complex"/>
    <property type="evidence" value="ECO:0007669"/>
    <property type="project" value="TreeGrafter"/>
</dbReference>
<dbReference type="Proteomes" id="UP000054321">
    <property type="component" value="Unassembled WGS sequence"/>
</dbReference>
<dbReference type="Pfam" id="PF09733">
    <property type="entry name" value="VEFS-Box"/>
    <property type="match status" value="1"/>
</dbReference>
<dbReference type="InterPro" id="IPR011011">
    <property type="entry name" value="Znf_FYVE_PHD"/>
</dbReference>
<dbReference type="InParanoid" id="A0A0C3CIX9"/>
<feature type="domain" description="Polycomb protein VEFS-Box" evidence="8">
    <location>
        <begin position="672"/>
        <end position="742"/>
    </location>
</feature>
<keyword evidence="2" id="KW-0479">Metal-binding</keyword>
<keyword evidence="5" id="KW-0805">Transcription regulation</keyword>
<feature type="region of interest" description="Disordered" evidence="7">
    <location>
        <begin position="452"/>
        <end position="471"/>
    </location>
</feature>
<feature type="compositionally biased region" description="Polar residues" evidence="7">
    <location>
        <begin position="586"/>
        <end position="596"/>
    </location>
</feature>
<proteinExistence type="inferred from homology"/>
<gene>
    <name evidence="9" type="ORF">OIDMADRAFT_181487</name>
</gene>
<evidence type="ECO:0000313" key="9">
    <source>
        <dbReference type="EMBL" id="KIM99013.1"/>
    </source>
</evidence>
<dbReference type="GO" id="GO:0008270">
    <property type="term" value="F:zinc ion binding"/>
    <property type="evidence" value="ECO:0007669"/>
    <property type="project" value="UniProtKB-KW"/>
</dbReference>
<dbReference type="PANTHER" id="PTHR22597:SF0">
    <property type="entry name" value="POLYCOMB PROTEIN SUZ12"/>
    <property type="match status" value="1"/>
</dbReference>
<dbReference type="HOGENOM" id="CLU_334330_0_0_1"/>
<dbReference type="EMBL" id="KN832879">
    <property type="protein sequence ID" value="KIM99013.1"/>
    <property type="molecule type" value="Genomic_DNA"/>
</dbReference>
<dbReference type="AlphaFoldDB" id="A0A0C3CIX9"/>
<dbReference type="SUPFAM" id="SSF57903">
    <property type="entry name" value="FYVE/PHD zinc finger"/>
    <property type="match status" value="1"/>
</dbReference>
<organism evidence="9 10">
    <name type="scientific">Oidiodendron maius (strain Zn)</name>
    <dbReference type="NCBI Taxonomy" id="913774"/>
    <lineage>
        <taxon>Eukaryota</taxon>
        <taxon>Fungi</taxon>
        <taxon>Dikarya</taxon>
        <taxon>Ascomycota</taxon>
        <taxon>Pezizomycotina</taxon>
        <taxon>Leotiomycetes</taxon>
        <taxon>Leotiomycetes incertae sedis</taxon>
        <taxon>Myxotrichaceae</taxon>
        <taxon>Oidiodendron</taxon>
    </lineage>
</organism>
<feature type="region of interest" description="Disordered" evidence="7">
    <location>
        <begin position="586"/>
        <end position="631"/>
    </location>
</feature>
<keyword evidence="6" id="KW-0804">Transcription</keyword>
<keyword evidence="4" id="KW-0862">Zinc</keyword>
<sequence length="856" mass="96750">MSLATFRGEGEGAIERYQYRNRHNRTYLQRNVRKVLQYLTMGSKLSSFASPGPKASTEPLVSTDDAEENDIRPAKRRKTANTSDVNVPVPYEIESPRRKPFGHVTNESQRASSRVVDKLQAVQPLDFYRRSHPPSPGCLASPAPRIQSMKSRHNKIGLQKFQFESPVDFKRALRISVLGIRAKSDDAHETLEFAEGRKSPIETKCRCSIALFCAKNDDDPPEPIRSQDYYEIHRTSKIGILRTTFHDGVVMRELFIDPFVLSSYEFYINRKRTTKHGTAHIEFDFGDKYYIQVNLDPLGPQKAWPPFDISTAAEPQLTNDGPLESSPLDLLHAGKVVKNELSLCCNMPGLLEPGRQVRSVDLRLCYGSLKHKVPFGMDIQTQWSLPNGLYQTAVNVSPVESPVVSKTMLTESVSISPLGAKGDLSAVQASIAERASRRRSNVPTYNLKALSAQAQGKSPRTRKNNKSRFTQGTDGAESVVVTYGFGRAGAAELGIKQQTSIPGFMCPFCNIDEGSIEDLRLHLHTNHTSFKFSLRRSSSSRVGFFVEIAKQSPRSSPSDQTKTFQLGKPLTLFDLEKFLTGDQSWVKSREGPQNNHWPEHLSDRFQESSLSSSSHDSRHSSPNTPNDTDELVDLEHSLPKRPPRKIYYVPQTSKPLFDTVSKRVLEPGEEIPESDDEKDEAWLHQKHRDIINDFTDLTDEEKEYITRWNPFIMEHHLTSEKYLPDACVRFAQANAAWIVERESRVVEFGKQMETFIIRGIVEQQSLDKCIDILEAAQRRRTNSGKGDVEMEDASSRPVLPARSRGLFDCICCEPTQPPDRIVCRGHKCKARFFHRVCAAASERDSTRMWLCNDCLS</sequence>
<evidence type="ECO:0000256" key="1">
    <source>
        <dbReference type="ARBA" id="ARBA00007416"/>
    </source>
</evidence>
<evidence type="ECO:0000256" key="2">
    <source>
        <dbReference type="ARBA" id="ARBA00022723"/>
    </source>
</evidence>
<evidence type="ECO:0000256" key="7">
    <source>
        <dbReference type="SAM" id="MobiDB-lite"/>
    </source>
</evidence>
<evidence type="ECO:0000256" key="5">
    <source>
        <dbReference type="ARBA" id="ARBA00023015"/>
    </source>
</evidence>
<feature type="compositionally biased region" description="Basic and acidic residues" evidence="7">
    <location>
        <begin position="597"/>
        <end position="606"/>
    </location>
</feature>
<dbReference type="OrthoDB" id="166746at2759"/>
<feature type="region of interest" description="Disordered" evidence="7">
    <location>
        <begin position="46"/>
        <end position="71"/>
    </location>
</feature>
<dbReference type="InterPro" id="IPR019135">
    <property type="entry name" value="Polycomb_protein_VEFS-Box"/>
</dbReference>
<evidence type="ECO:0000256" key="4">
    <source>
        <dbReference type="ARBA" id="ARBA00022833"/>
    </source>
</evidence>
<evidence type="ECO:0000259" key="8">
    <source>
        <dbReference type="Pfam" id="PF09733"/>
    </source>
</evidence>
<dbReference type="InterPro" id="IPR019786">
    <property type="entry name" value="Zinc_finger_PHD-type_CS"/>
</dbReference>
<keyword evidence="10" id="KW-1185">Reference proteome</keyword>
<evidence type="ECO:0000256" key="6">
    <source>
        <dbReference type="ARBA" id="ARBA00023163"/>
    </source>
</evidence>
<dbReference type="PANTHER" id="PTHR22597">
    <property type="entry name" value="POLYCOMB GROUP PROTEIN"/>
    <property type="match status" value="1"/>
</dbReference>
<dbReference type="GO" id="GO:0031490">
    <property type="term" value="F:chromatin DNA binding"/>
    <property type="evidence" value="ECO:0007669"/>
    <property type="project" value="TreeGrafter"/>
</dbReference>
<evidence type="ECO:0000313" key="10">
    <source>
        <dbReference type="Proteomes" id="UP000054321"/>
    </source>
</evidence>
<accession>A0A0C3CIX9</accession>
<reference evidence="10" key="2">
    <citation type="submission" date="2015-01" db="EMBL/GenBank/DDBJ databases">
        <title>Evolutionary Origins and Diversification of the Mycorrhizal Mutualists.</title>
        <authorList>
            <consortium name="DOE Joint Genome Institute"/>
            <consortium name="Mycorrhizal Genomics Consortium"/>
            <person name="Kohler A."/>
            <person name="Kuo A."/>
            <person name="Nagy L.G."/>
            <person name="Floudas D."/>
            <person name="Copeland A."/>
            <person name="Barry K.W."/>
            <person name="Cichocki N."/>
            <person name="Veneault-Fourrey C."/>
            <person name="LaButti K."/>
            <person name="Lindquist E.A."/>
            <person name="Lipzen A."/>
            <person name="Lundell T."/>
            <person name="Morin E."/>
            <person name="Murat C."/>
            <person name="Riley R."/>
            <person name="Ohm R."/>
            <person name="Sun H."/>
            <person name="Tunlid A."/>
            <person name="Henrissat B."/>
            <person name="Grigoriev I.V."/>
            <person name="Hibbett D.S."/>
            <person name="Martin F."/>
        </authorList>
    </citation>
    <scope>NUCLEOTIDE SEQUENCE [LARGE SCALE GENOMIC DNA]</scope>
    <source>
        <strain evidence="10">Zn</strain>
    </source>
</reference>